<dbReference type="PANTHER" id="PTHR22998:SF1">
    <property type="entry name" value="NAD(+) HYDROLASE SARM1"/>
    <property type="match status" value="1"/>
</dbReference>
<dbReference type="GO" id="GO:0045087">
    <property type="term" value="P:innate immune response"/>
    <property type="evidence" value="ECO:0007669"/>
    <property type="project" value="UniProtKB-KW"/>
</dbReference>
<comment type="catalytic activity">
    <reaction evidence="10">
        <text>NAD(+) + H2O = ADP-D-ribose + nicotinamide + H(+)</text>
        <dbReference type="Rhea" id="RHEA:16301"/>
        <dbReference type="ChEBI" id="CHEBI:15377"/>
        <dbReference type="ChEBI" id="CHEBI:15378"/>
        <dbReference type="ChEBI" id="CHEBI:17154"/>
        <dbReference type="ChEBI" id="CHEBI:57540"/>
        <dbReference type="ChEBI" id="CHEBI:57967"/>
        <dbReference type="EC" id="3.2.2.6"/>
    </reaction>
    <physiologicalReaction direction="left-to-right" evidence="10">
        <dbReference type="Rhea" id="RHEA:16302"/>
    </physiologicalReaction>
</comment>
<dbReference type="GO" id="GO:0048678">
    <property type="term" value="P:response to axon injury"/>
    <property type="evidence" value="ECO:0007669"/>
    <property type="project" value="InterPro"/>
</dbReference>
<protein>
    <recommendedName>
        <fullName evidence="3">ADP-ribosyl cyclase/cyclic ADP-ribose hydrolase</fullName>
        <ecNumber evidence="3">3.2.2.6</ecNumber>
    </recommendedName>
</protein>
<dbReference type="PANTHER" id="PTHR22998">
    <property type="entry name" value="SARM1"/>
    <property type="match status" value="1"/>
</dbReference>
<dbReference type="Proteomes" id="UP000887565">
    <property type="component" value="Unplaced"/>
</dbReference>
<dbReference type="SUPFAM" id="SSF47769">
    <property type="entry name" value="SAM/Pointed domain"/>
    <property type="match status" value="1"/>
</dbReference>
<keyword evidence="4" id="KW-0963">Cytoplasm</keyword>
<dbReference type="OMA" id="ACKCEIT"/>
<accession>A0A915IQ58</accession>
<name>A0A915IQ58_ROMCU</name>
<feature type="region of interest" description="Disordered" evidence="11">
    <location>
        <begin position="41"/>
        <end position="97"/>
    </location>
</feature>
<keyword evidence="8" id="KW-0391">Immunity</keyword>
<organism evidence="13 14">
    <name type="scientific">Romanomermis culicivorax</name>
    <name type="common">Nematode worm</name>
    <dbReference type="NCBI Taxonomy" id="13658"/>
    <lineage>
        <taxon>Eukaryota</taxon>
        <taxon>Metazoa</taxon>
        <taxon>Ecdysozoa</taxon>
        <taxon>Nematoda</taxon>
        <taxon>Enoplea</taxon>
        <taxon>Dorylaimia</taxon>
        <taxon>Mermithida</taxon>
        <taxon>Mermithoidea</taxon>
        <taxon>Mermithidae</taxon>
        <taxon>Romanomermis</taxon>
    </lineage>
</organism>
<comment type="subcellular location">
    <subcellularLocation>
        <location evidence="1">Cytoplasm</location>
    </subcellularLocation>
</comment>
<dbReference type="EC" id="3.2.2.6" evidence="3"/>
<dbReference type="GO" id="GO:0035591">
    <property type="term" value="F:signaling adaptor activity"/>
    <property type="evidence" value="ECO:0007669"/>
    <property type="project" value="InterPro"/>
</dbReference>
<feature type="compositionally biased region" description="Polar residues" evidence="11">
    <location>
        <begin position="72"/>
        <end position="83"/>
    </location>
</feature>
<evidence type="ECO:0000256" key="8">
    <source>
        <dbReference type="ARBA" id="ARBA00022859"/>
    </source>
</evidence>
<dbReference type="GO" id="GO:0034128">
    <property type="term" value="P:negative regulation of MyD88-independent toll-like receptor signaling pathway"/>
    <property type="evidence" value="ECO:0007669"/>
    <property type="project" value="InterPro"/>
</dbReference>
<keyword evidence="6" id="KW-0677">Repeat</keyword>
<evidence type="ECO:0000256" key="6">
    <source>
        <dbReference type="ARBA" id="ARBA00022737"/>
    </source>
</evidence>
<reference evidence="14" key="1">
    <citation type="submission" date="2022-11" db="UniProtKB">
        <authorList>
            <consortium name="WormBaseParasite"/>
        </authorList>
    </citation>
    <scope>IDENTIFICATION</scope>
</reference>
<dbReference type="GO" id="GO:0005737">
    <property type="term" value="C:cytoplasm"/>
    <property type="evidence" value="ECO:0007669"/>
    <property type="project" value="UniProtKB-SubCell"/>
</dbReference>
<feature type="domain" description="SAM" evidence="12">
    <location>
        <begin position="470"/>
        <end position="534"/>
    </location>
</feature>
<evidence type="ECO:0000256" key="9">
    <source>
        <dbReference type="ARBA" id="ARBA00023027"/>
    </source>
</evidence>
<evidence type="ECO:0000256" key="11">
    <source>
        <dbReference type="SAM" id="MobiDB-lite"/>
    </source>
</evidence>
<dbReference type="InterPro" id="IPR016024">
    <property type="entry name" value="ARM-type_fold"/>
</dbReference>
<dbReference type="GO" id="GO:0061809">
    <property type="term" value="F:NAD+ nucleosidase activity, cyclic ADP-ribose generating"/>
    <property type="evidence" value="ECO:0007669"/>
    <property type="project" value="UniProtKB-EC"/>
</dbReference>
<dbReference type="Gene3D" id="1.10.150.50">
    <property type="entry name" value="Transcription Factor, Ets-1"/>
    <property type="match status" value="2"/>
</dbReference>
<dbReference type="GO" id="GO:0019677">
    <property type="term" value="P:NAD+ catabolic process"/>
    <property type="evidence" value="ECO:0007669"/>
    <property type="project" value="UniProtKB-ARBA"/>
</dbReference>
<evidence type="ECO:0000256" key="1">
    <source>
        <dbReference type="ARBA" id="ARBA00004496"/>
    </source>
</evidence>
<keyword evidence="9" id="KW-0520">NAD</keyword>
<keyword evidence="13" id="KW-1185">Reference proteome</keyword>
<dbReference type="PROSITE" id="PS50105">
    <property type="entry name" value="SAM_DOMAIN"/>
    <property type="match status" value="1"/>
</dbReference>
<evidence type="ECO:0000313" key="13">
    <source>
        <dbReference type="Proteomes" id="UP000887565"/>
    </source>
</evidence>
<proteinExistence type="inferred from homology"/>
<dbReference type="InterPro" id="IPR013761">
    <property type="entry name" value="SAM/pointed_sf"/>
</dbReference>
<dbReference type="InterPro" id="IPR001660">
    <property type="entry name" value="SAM"/>
</dbReference>
<comment type="similarity">
    <text evidence="2">Belongs to the SARM1 family.</text>
</comment>
<dbReference type="WBParaSite" id="nRc.2.0.1.t15941-RA">
    <property type="protein sequence ID" value="nRc.2.0.1.t15941-RA"/>
    <property type="gene ID" value="nRc.2.0.1.g15941"/>
</dbReference>
<evidence type="ECO:0000256" key="2">
    <source>
        <dbReference type="ARBA" id="ARBA00008291"/>
    </source>
</evidence>
<evidence type="ECO:0000259" key="12">
    <source>
        <dbReference type="PROSITE" id="PS50105"/>
    </source>
</evidence>
<dbReference type="GO" id="GO:0030425">
    <property type="term" value="C:dendrite"/>
    <property type="evidence" value="ECO:0007669"/>
    <property type="project" value="TreeGrafter"/>
</dbReference>
<evidence type="ECO:0000256" key="3">
    <source>
        <dbReference type="ARBA" id="ARBA00011982"/>
    </source>
</evidence>
<keyword evidence="7" id="KW-0378">Hydrolase</keyword>
<evidence type="ECO:0000256" key="10">
    <source>
        <dbReference type="ARBA" id="ARBA00047304"/>
    </source>
</evidence>
<dbReference type="Pfam" id="PF00536">
    <property type="entry name" value="SAM_1"/>
    <property type="match status" value="1"/>
</dbReference>
<evidence type="ECO:0000256" key="5">
    <source>
        <dbReference type="ARBA" id="ARBA00022588"/>
    </source>
</evidence>
<evidence type="ECO:0000256" key="4">
    <source>
        <dbReference type="ARBA" id="ARBA00022490"/>
    </source>
</evidence>
<dbReference type="Gene3D" id="1.25.10.10">
    <property type="entry name" value="Leucine-rich Repeat Variant"/>
    <property type="match status" value="1"/>
</dbReference>
<dbReference type="InterPro" id="IPR039184">
    <property type="entry name" value="SARM1"/>
</dbReference>
<dbReference type="GO" id="GO:0003953">
    <property type="term" value="F:NAD+ nucleosidase activity"/>
    <property type="evidence" value="ECO:0007669"/>
    <property type="project" value="InterPro"/>
</dbReference>
<dbReference type="InterPro" id="IPR011989">
    <property type="entry name" value="ARM-like"/>
</dbReference>
<dbReference type="SUPFAM" id="SSF48371">
    <property type="entry name" value="ARM repeat"/>
    <property type="match status" value="1"/>
</dbReference>
<dbReference type="GO" id="GO:0044297">
    <property type="term" value="C:cell body"/>
    <property type="evidence" value="ECO:0007669"/>
    <property type="project" value="UniProtKB-ARBA"/>
</dbReference>
<dbReference type="AlphaFoldDB" id="A0A915IQ58"/>
<keyword evidence="5" id="KW-0399">Innate immunity</keyword>
<sequence length="653" mass="72347">MSQSKSSKACPALPTVQTKPASFEMSADLVLEGQMEASPSIVDPSWRAFPPARGSSDPGAGGGLPPIALEGQQLTPSSVTAPSSAGMMIDESGGGGNSASIASTDSWPFVNSKAKYQSKADLSELHQRLDDAFVGICSNSGDSTKQSIKKLQQIMTDAWSLCSTDSECVLPICEYIQKSGCFDNLVHIFVEGKYGARLESGQVIDAYLNVGNITYLLQQGYVDAIVRTIIMHVDKVDEVHIRLGLSMFESLSRFSTDLIRSIFQMGGLDYLLDVCRITTLNNDCLLHTAVSLTNFAMLGDNECHQQMIAKKAHLWLFMLAAHEDERVAFYGCMAISTLASNRCNERIIQEAGSLEVVSAFLRNKKPEDLIRTDAKYRSGRTELWLVGLSQLLRSNVPEVQTIALFQLVMEACLRKGGDKSKVFGQMDIIATVRDLSICPPTVLAGQLADKILLIVGEPVTIRLSRSVPLWTVKDVQYWVEKIGFGSYAENFARQKVDGDLLLRTNEHHLEHEIKIVSAFERMRFLRELSNLKKSADYSCVDPTRLDMWLAKVDPEMSIYAYQMLCKGLDRSSLLFLDENVLSDICLIDNPIHRMKLLSTIKATQKHNLESKHVGDLNVAVLKKKMDVFISYRRSNGSQLASLLKVHLQLKGCK</sequence>
<dbReference type="SMART" id="SM00454">
    <property type="entry name" value="SAM"/>
    <property type="match status" value="2"/>
</dbReference>
<evidence type="ECO:0000256" key="7">
    <source>
        <dbReference type="ARBA" id="ARBA00022801"/>
    </source>
</evidence>
<dbReference type="FunFam" id="1.10.150.50:FF:000043">
    <property type="entry name" value="Sterile alpha and TIR motif-containing 1"/>
    <property type="match status" value="1"/>
</dbReference>
<evidence type="ECO:0000313" key="14">
    <source>
        <dbReference type="WBParaSite" id="nRc.2.0.1.t15941-RA"/>
    </source>
</evidence>